<gene>
    <name evidence="2" type="ORF">GONAM_56_00790</name>
</gene>
<keyword evidence="1" id="KW-0472">Membrane</keyword>
<dbReference type="EMBL" id="BAHE01000056">
    <property type="protein sequence ID" value="GAC02607.1"/>
    <property type="molecule type" value="Genomic_DNA"/>
</dbReference>
<dbReference type="Proteomes" id="UP000035058">
    <property type="component" value="Unassembled WGS sequence"/>
</dbReference>
<reference evidence="2 3" key="1">
    <citation type="submission" date="2012-08" db="EMBL/GenBank/DDBJ databases">
        <title>Whole genome shotgun sequence of Gordonia namibiensis NBRC 108229.</title>
        <authorList>
            <person name="Isaki-Nakamura S."/>
            <person name="Hosoyama A."/>
            <person name="Tsuchikane K."/>
            <person name="Katsumata H."/>
            <person name="Baba S."/>
            <person name="Yamazaki S."/>
            <person name="Fujita N."/>
        </authorList>
    </citation>
    <scope>NUCLEOTIDE SEQUENCE [LARGE SCALE GENOMIC DNA]</scope>
    <source>
        <strain evidence="2 3">NBRC 108229</strain>
    </source>
</reference>
<sequence>MAEDPYNGPPLMRSGRRYTPRHLDEDFPRGWSYWFGYTWKQLKWKLETLPSVVAFVAGLFIGLGLFS</sequence>
<organism evidence="2 3">
    <name type="scientific">Gordonia namibiensis NBRC 108229</name>
    <dbReference type="NCBI Taxonomy" id="1208314"/>
    <lineage>
        <taxon>Bacteria</taxon>
        <taxon>Bacillati</taxon>
        <taxon>Actinomycetota</taxon>
        <taxon>Actinomycetes</taxon>
        <taxon>Mycobacteriales</taxon>
        <taxon>Gordoniaceae</taxon>
        <taxon>Gordonia</taxon>
    </lineage>
</organism>
<keyword evidence="1" id="KW-0812">Transmembrane</keyword>
<feature type="transmembrane region" description="Helical" evidence="1">
    <location>
        <begin position="48"/>
        <end position="66"/>
    </location>
</feature>
<comment type="caution">
    <text evidence="2">The sequence shown here is derived from an EMBL/GenBank/DDBJ whole genome shotgun (WGS) entry which is preliminary data.</text>
</comment>
<evidence type="ECO:0000256" key="1">
    <source>
        <dbReference type="SAM" id="Phobius"/>
    </source>
</evidence>
<protein>
    <submittedName>
        <fullName evidence="2">Uncharacterized protein</fullName>
    </submittedName>
</protein>
<name>K6X946_9ACTN</name>
<keyword evidence="1" id="KW-1133">Transmembrane helix</keyword>
<evidence type="ECO:0000313" key="3">
    <source>
        <dbReference type="Proteomes" id="UP000035058"/>
    </source>
</evidence>
<dbReference type="AlphaFoldDB" id="K6X946"/>
<accession>K6X946</accession>
<evidence type="ECO:0000313" key="2">
    <source>
        <dbReference type="EMBL" id="GAC02607.1"/>
    </source>
</evidence>
<keyword evidence="3" id="KW-1185">Reference proteome</keyword>
<proteinExistence type="predicted"/>